<accession>A0A9D7LNR4</accession>
<evidence type="ECO:0000256" key="3">
    <source>
        <dbReference type="ARBA" id="ARBA00006929"/>
    </source>
</evidence>
<keyword evidence="10" id="KW-0969">Cilium</keyword>
<keyword evidence="5" id="KW-0732">Signal</keyword>
<gene>
    <name evidence="9" type="primary">flgH</name>
    <name evidence="10" type="ORF">IPN75_14145</name>
</gene>
<dbReference type="GO" id="GO:0071973">
    <property type="term" value="P:bacterial-type flagellum-dependent cell motility"/>
    <property type="evidence" value="ECO:0007669"/>
    <property type="project" value="InterPro"/>
</dbReference>
<dbReference type="AlphaFoldDB" id="A0A9D7LNR4"/>
<dbReference type="GO" id="GO:0003774">
    <property type="term" value="F:cytoskeletal motor activity"/>
    <property type="evidence" value="ECO:0007669"/>
    <property type="project" value="InterPro"/>
</dbReference>
<protein>
    <recommendedName>
        <fullName evidence="9">Flagellar L-ring protein</fullName>
    </recommendedName>
    <alternativeName>
        <fullName evidence="9">Basal body L-ring protein</fullName>
    </alternativeName>
</protein>
<dbReference type="Proteomes" id="UP000808146">
    <property type="component" value="Unassembled WGS sequence"/>
</dbReference>
<dbReference type="GO" id="GO:0009427">
    <property type="term" value="C:bacterial-type flagellum basal body, distal rod, L ring"/>
    <property type="evidence" value="ECO:0007669"/>
    <property type="project" value="InterPro"/>
</dbReference>
<dbReference type="HAMAP" id="MF_00415">
    <property type="entry name" value="FlgH"/>
    <property type="match status" value="1"/>
</dbReference>
<keyword evidence="10" id="KW-0966">Cell projection</keyword>
<dbReference type="PANTHER" id="PTHR34933">
    <property type="entry name" value="FLAGELLAR L-RING PROTEIN"/>
    <property type="match status" value="1"/>
</dbReference>
<comment type="similarity">
    <text evidence="3 9">Belongs to the FlgH family.</text>
</comment>
<evidence type="ECO:0000256" key="4">
    <source>
        <dbReference type="ARBA" id="ARBA00011439"/>
    </source>
</evidence>
<name>A0A9D7LNR4_9RHOO</name>
<evidence type="ECO:0000256" key="9">
    <source>
        <dbReference type="HAMAP-Rule" id="MF_00415"/>
    </source>
</evidence>
<dbReference type="PRINTS" id="PR01008">
    <property type="entry name" value="FLGLRINGFLGH"/>
</dbReference>
<reference evidence="10" key="1">
    <citation type="submission" date="2020-10" db="EMBL/GenBank/DDBJ databases">
        <title>Connecting structure to function with the recovery of over 1000 high-quality activated sludge metagenome-assembled genomes encoding full-length rRNA genes using long-read sequencing.</title>
        <authorList>
            <person name="Singleton C.M."/>
            <person name="Petriglieri F."/>
            <person name="Kristensen J.M."/>
            <person name="Kirkegaard R.H."/>
            <person name="Michaelsen T.Y."/>
            <person name="Andersen M.H."/>
            <person name="Karst S.M."/>
            <person name="Dueholm M.S."/>
            <person name="Nielsen P.H."/>
            <person name="Albertsen M."/>
        </authorList>
    </citation>
    <scope>NUCLEOTIDE SEQUENCE</scope>
    <source>
        <strain evidence="10">OdNE_18-Q3-R46-58_BAT3C.305</strain>
    </source>
</reference>
<evidence type="ECO:0000256" key="5">
    <source>
        <dbReference type="ARBA" id="ARBA00022729"/>
    </source>
</evidence>
<comment type="subcellular location">
    <subcellularLocation>
        <location evidence="9">Cell outer membrane</location>
    </subcellularLocation>
    <subcellularLocation>
        <location evidence="9">Bacterial flagellum basal body</location>
    </subcellularLocation>
    <subcellularLocation>
        <location evidence="2">Membrane</location>
    </subcellularLocation>
</comment>
<comment type="function">
    <text evidence="1 9">Assembles around the rod to form the L-ring and probably protects the motor/basal body from shearing forces during rotation.</text>
</comment>
<dbReference type="EMBL" id="JADKBR010000017">
    <property type="protein sequence ID" value="MBK8891416.1"/>
    <property type="molecule type" value="Genomic_DNA"/>
</dbReference>
<keyword evidence="10" id="KW-0282">Flagellum</keyword>
<evidence type="ECO:0000313" key="10">
    <source>
        <dbReference type="EMBL" id="MBK8891416.1"/>
    </source>
</evidence>
<dbReference type="Pfam" id="PF02107">
    <property type="entry name" value="FlgH"/>
    <property type="match status" value="1"/>
</dbReference>
<evidence type="ECO:0000256" key="7">
    <source>
        <dbReference type="ARBA" id="ARBA00023143"/>
    </source>
</evidence>
<organism evidence="10 11">
    <name type="scientific">Candidatus Dechloromonas phosphorivorans</name>
    <dbReference type="NCBI Taxonomy" id="2899244"/>
    <lineage>
        <taxon>Bacteria</taxon>
        <taxon>Pseudomonadati</taxon>
        <taxon>Pseudomonadota</taxon>
        <taxon>Betaproteobacteria</taxon>
        <taxon>Rhodocyclales</taxon>
        <taxon>Azonexaceae</taxon>
        <taxon>Dechloromonas</taxon>
    </lineage>
</organism>
<sequence>MTDAIISRRWLSGGLAAMGLLLLAACAIPPPINVHQPMTALAAPPPNQPPINGAIFQEPRWAGQVSYRANRLFEDRRANAVGDILTININETTAASKKSGSSASRNGTNNLSLAAESSGLSKVDATLAAKSAGTFAGKGDSASNNAFTGVITVTVIEVLPNGNLLVSGEKQIGINQGSEFVRFSGVVNPLWLTPANAISSTRVADARLEYRGNGYVDEAQTMGWLSRFFLSVLPF</sequence>
<evidence type="ECO:0000313" key="11">
    <source>
        <dbReference type="Proteomes" id="UP000808146"/>
    </source>
</evidence>
<dbReference type="GO" id="GO:0009279">
    <property type="term" value="C:cell outer membrane"/>
    <property type="evidence" value="ECO:0007669"/>
    <property type="project" value="UniProtKB-SubCell"/>
</dbReference>
<keyword evidence="7 9" id="KW-0975">Bacterial flagellum</keyword>
<comment type="caution">
    <text evidence="10">The sequence shown here is derived from an EMBL/GenBank/DDBJ whole genome shotgun (WGS) entry which is preliminary data.</text>
</comment>
<comment type="subunit">
    <text evidence="4 9">The basal body constitutes a major portion of the flagellar organelle and consists of four rings (L,P,S, and M) mounted on a central rod.</text>
</comment>
<evidence type="ECO:0000256" key="1">
    <source>
        <dbReference type="ARBA" id="ARBA00002591"/>
    </source>
</evidence>
<evidence type="ECO:0000256" key="6">
    <source>
        <dbReference type="ARBA" id="ARBA00023136"/>
    </source>
</evidence>
<evidence type="ECO:0000256" key="8">
    <source>
        <dbReference type="ARBA" id="ARBA00023237"/>
    </source>
</evidence>
<dbReference type="InterPro" id="IPR000527">
    <property type="entry name" value="Flag_Lring"/>
</dbReference>
<keyword evidence="6 9" id="KW-0472">Membrane</keyword>
<evidence type="ECO:0000256" key="2">
    <source>
        <dbReference type="ARBA" id="ARBA00004370"/>
    </source>
</evidence>
<proteinExistence type="inferred from homology"/>
<dbReference type="PANTHER" id="PTHR34933:SF3">
    <property type="entry name" value="FLAGELLAR L-RING PROTEIN"/>
    <property type="match status" value="1"/>
</dbReference>
<keyword evidence="8 9" id="KW-0998">Cell outer membrane</keyword>